<name>A0A644TIE7_9ZZZZ</name>
<gene>
    <name evidence="1" type="ORF">SDC9_11886</name>
</gene>
<sequence>MKELQNEMKKLYGEMQHAFYIINSFLDTLDFESKDEYKRINRTYFLMNKKHYQAFLVLIDYQHYPSAFVLGRTILETFVKSCYIEYILKSKNKQVNDFIMKENKFPKFFDMVKELESYQHPSSSKFDGFFNQFLKKELATYEKMSYFSHSSGKYVQELNEKGLVYISQEDVFGLMNFMHKIFISDALFHLFAFEYFDETKLLTKIYEKTLNS</sequence>
<protein>
    <submittedName>
        <fullName evidence="1">Uncharacterized protein</fullName>
    </submittedName>
</protein>
<reference evidence="1" key="1">
    <citation type="submission" date="2019-08" db="EMBL/GenBank/DDBJ databases">
        <authorList>
            <person name="Kucharzyk K."/>
            <person name="Murdoch R.W."/>
            <person name="Higgins S."/>
            <person name="Loffler F."/>
        </authorList>
    </citation>
    <scope>NUCLEOTIDE SEQUENCE</scope>
</reference>
<dbReference type="EMBL" id="VSSQ01000031">
    <property type="protein sequence ID" value="MPL66217.1"/>
    <property type="molecule type" value="Genomic_DNA"/>
</dbReference>
<dbReference type="AlphaFoldDB" id="A0A644TIE7"/>
<proteinExistence type="predicted"/>
<comment type="caution">
    <text evidence="1">The sequence shown here is derived from an EMBL/GenBank/DDBJ whole genome shotgun (WGS) entry which is preliminary data.</text>
</comment>
<evidence type="ECO:0000313" key="1">
    <source>
        <dbReference type="EMBL" id="MPL66217.1"/>
    </source>
</evidence>
<organism evidence="1">
    <name type="scientific">bioreactor metagenome</name>
    <dbReference type="NCBI Taxonomy" id="1076179"/>
    <lineage>
        <taxon>unclassified sequences</taxon>
        <taxon>metagenomes</taxon>
        <taxon>ecological metagenomes</taxon>
    </lineage>
</organism>
<accession>A0A644TIE7</accession>